<dbReference type="EMBL" id="BAABIV010000021">
    <property type="protein sequence ID" value="GAA5000577.1"/>
    <property type="molecule type" value="Genomic_DNA"/>
</dbReference>
<feature type="domain" description="TIR" evidence="3">
    <location>
        <begin position="170"/>
        <end position="291"/>
    </location>
</feature>
<feature type="domain" description="Orc1-like AAA ATPase" evidence="2">
    <location>
        <begin position="332"/>
        <end position="440"/>
    </location>
</feature>
<dbReference type="InterPro" id="IPR027417">
    <property type="entry name" value="P-loop_NTPase"/>
</dbReference>
<keyword evidence="5" id="KW-1185">Reference proteome</keyword>
<evidence type="ECO:0000256" key="1">
    <source>
        <dbReference type="SAM" id="MobiDB-lite"/>
    </source>
</evidence>
<dbReference type="InterPro" id="IPR011990">
    <property type="entry name" value="TPR-like_helical_dom_sf"/>
</dbReference>
<dbReference type="Gene3D" id="3.40.50.300">
    <property type="entry name" value="P-loop containing nucleotide triphosphate hydrolases"/>
    <property type="match status" value="1"/>
</dbReference>
<evidence type="ECO:0000259" key="2">
    <source>
        <dbReference type="Pfam" id="PF13191"/>
    </source>
</evidence>
<accession>A0ABP9ILN3</accession>
<gene>
    <name evidence="4" type="primary">fxsT_2</name>
    <name evidence="4" type="ORF">GCM10023257_50930</name>
</gene>
<evidence type="ECO:0000259" key="3">
    <source>
        <dbReference type="Pfam" id="PF13676"/>
    </source>
</evidence>
<feature type="compositionally biased region" description="Pro residues" evidence="1">
    <location>
        <begin position="140"/>
        <end position="157"/>
    </location>
</feature>
<dbReference type="Pfam" id="PF13676">
    <property type="entry name" value="TIR_2"/>
    <property type="match status" value="1"/>
</dbReference>
<dbReference type="Pfam" id="PF13374">
    <property type="entry name" value="TPR_10"/>
    <property type="match status" value="1"/>
</dbReference>
<name>A0ABP9ILN3_9ACTN</name>
<dbReference type="SUPFAM" id="SSF52540">
    <property type="entry name" value="P-loop containing nucleoside triphosphate hydrolases"/>
    <property type="match status" value="1"/>
</dbReference>
<dbReference type="RefSeq" id="WP_226025218.1">
    <property type="nucleotide sequence ID" value="NZ_BAABIV010000021.1"/>
</dbReference>
<dbReference type="SUPFAM" id="SSF48452">
    <property type="entry name" value="TPR-like"/>
    <property type="match status" value="3"/>
</dbReference>
<organism evidence="4 5">
    <name type="scientific">Streptomyces hyderabadensis</name>
    <dbReference type="NCBI Taxonomy" id="598549"/>
    <lineage>
        <taxon>Bacteria</taxon>
        <taxon>Bacillati</taxon>
        <taxon>Actinomycetota</taxon>
        <taxon>Actinomycetes</taxon>
        <taxon>Kitasatosporales</taxon>
        <taxon>Streptomycetaceae</taxon>
        <taxon>Streptomyces</taxon>
    </lineage>
</organism>
<dbReference type="PANTHER" id="PTHR46082:SF6">
    <property type="entry name" value="AAA+ ATPASE DOMAIN-CONTAINING PROTEIN-RELATED"/>
    <property type="match status" value="1"/>
</dbReference>
<dbReference type="Gene3D" id="1.25.40.10">
    <property type="entry name" value="Tetratricopeptide repeat domain"/>
    <property type="match status" value="2"/>
</dbReference>
<sequence length="1148" mass="124342">MSAAGQPSGQPPLLIEPVVAWPRQAEAGGDYLVTVDLRGPLPAPDGTPAQWPYPEEEFTFTVTLDGTPHFDCAALGEPNVVLHRFGGTYGPARFRVSAGTDPGPAALWLTVSNQWGVPVRTAELSSEIRTAGADTAGPAPGGPTPPSVPRTPLPHRPPATVRPDPDRQTVTISFAGLDRAWAAWIGDRLERRGVRVAPLRRGSAAEVPPAALLRDLTLAPGRALLVLNTPYFGHGTHPPEQWNAALREVVAPDPDRFAAVSVTGDPLPAEASLLAPAALHGLRAEEAERRLLDRLGLPSEPLAEDPERARTGPRFPADTPQVWGAVPRRNTRFTGREALLDEVHDLLGGPGPGTLTLHGMSGVGKTQLAAEYAHRLGPEYDVVWWVDARDRAGCRRQLAELAPRLGLRTGQEYGERLRAVRDALGRGEPYSRWLLVLDGADEPGEIESLVPTGPGHVLVTSRNPEWGGHGSGLLEVPVYSRDESIAFIRSRAHGPTRAEAGRLAEALGDLPLLLAQTVGWLNDSDRSVDEYLALLADGDGTEGDARSAAEDFPPAFGTAWSILLAELRERAPESVVLLRLCTFFAPGLVPVHLLRSMPPDGLPGSVAGLLTDPRRWERAVGHLRRHSVVRVEPDPEQPERESLYVHRAVHQMAHKAMPEEVRRDLVDVVRRALAAADRGRPSAPEQWPRYAEIVPHLKYADVLATTDEAVQTLVLDCLRYLYLSGEYGAGVRLGGHATRIWRALLGDQHPLVWELTHHYANLLRAAGDFHRTMEIERAAVRQLSEQRGERDPVLLRALGGLAADLRGLGHYAEALEISRRVHGAYRELLGDQDTRTLNARNNVGVSLRLLGRYQDALDVDLPTLRDRRRVLGDRHPWTLGSETTCAVDLRLLGRHEEAVSRQDANWRKARAALGAHSRQTLLAAHNLALCRYAVGDTDEAAHHAGQALELAERVLGDSDPLVLMLLASRSCLAREHGDLGLARALSERVVGRYEETLTAGHPYAAGARANHALLLHRAGEGEGAPALADAALADMTDAVGPDHPWTLGCALNAAMLHGDAGDTDRALTLSRDTAGTAARVLGPAHPFTLSADVALAAGLRGYGPREQADAVERRALEGLAAVLGPRHPRTLSARARQRPFWDFEPQRT</sequence>
<feature type="region of interest" description="Disordered" evidence="1">
    <location>
        <begin position="296"/>
        <end position="321"/>
    </location>
</feature>
<dbReference type="Pfam" id="PF13424">
    <property type="entry name" value="TPR_12"/>
    <property type="match status" value="2"/>
</dbReference>
<protein>
    <submittedName>
        <fullName evidence="4">FxSxx-COOH system tetratricopeptide repeat protein</fullName>
    </submittedName>
</protein>
<dbReference type="Pfam" id="PF13191">
    <property type="entry name" value="AAA_16"/>
    <property type="match status" value="1"/>
</dbReference>
<comment type="caution">
    <text evidence="4">The sequence shown here is derived from an EMBL/GenBank/DDBJ whole genome shotgun (WGS) entry which is preliminary data.</text>
</comment>
<feature type="region of interest" description="Disordered" evidence="1">
    <location>
        <begin position="132"/>
        <end position="166"/>
    </location>
</feature>
<evidence type="ECO:0000313" key="5">
    <source>
        <dbReference type="Proteomes" id="UP001500610"/>
    </source>
</evidence>
<evidence type="ECO:0000313" key="4">
    <source>
        <dbReference type="EMBL" id="GAA5000577.1"/>
    </source>
</evidence>
<dbReference type="Proteomes" id="UP001500610">
    <property type="component" value="Unassembled WGS sequence"/>
</dbReference>
<proteinExistence type="predicted"/>
<dbReference type="InterPro" id="IPR000157">
    <property type="entry name" value="TIR_dom"/>
</dbReference>
<dbReference type="NCBIfam" id="NF040586">
    <property type="entry name" value="FxSxx_TPR"/>
    <property type="match status" value="1"/>
</dbReference>
<reference evidence="5" key="1">
    <citation type="journal article" date="2019" name="Int. J. Syst. Evol. Microbiol.">
        <title>The Global Catalogue of Microorganisms (GCM) 10K type strain sequencing project: providing services to taxonomists for standard genome sequencing and annotation.</title>
        <authorList>
            <consortium name="The Broad Institute Genomics Platform"/>
            <consortium name="The Broad Institute Genome Sequencing Center for Infectious Disease"/>
            <person name="Wu L."/>
            <person name="Ma J."/>
        </authorList>
    </citation>
    <scope>NUCLEOTIDE SEQUENCE [LARGE SCALE GENOMIC DNA]</scope>
    <source>
        <strain evidence="5">JCM 17657</strain>
    </source>
</reference>
<dbReference type="PANTHER" id="PTHR46082">
    <property type="entry name" value="ATP/GTP-BINDING PROTEIN-RELATED"/>
    <property type="match status" value="1"/>
</dbReference>
<dbReference type="InterPro" id="IPR053137">
    <property type="entry name" value="NLR-like"/>
</dbReference>
<dbReference type="InterPro" id="IPR041664">
    <property type="entry name" value="AAA_16"/>
</dbReference>